<name>A0A1F6W611_9BACT</name>
<protein>
    <recommendedName>
        <fullName evidence="1">Putative membrane protein insertion efficiency factor</fullName>
    </recommendedName>
</protein>
<dbReference type="PANTHER" id="PTHR33383:SF1">
    <property type="entry name" value="MEMBRANE PROTEIN INSERTION EFFICIENCY FACTOR-RELATED"/>
    <property type="match status" value="1"/>
</dbReference>
<dbReference type="AlphaFoldDB" id="A0A1F6W611"/>
<dbReference type="InterPro" id="IPR002696">
    <property type="entry name" value="Membr_insert_effic_factor_YidD"/>
</dbReference>
<comment type="similarity">
    <text evidence="1">Belongs to the UPF0161 family.</text>
</comment>
<organism evidence="2 3">
    <name type="scientific">Candidatus Nomurabacteria bacterium RIFCSPHIGHO2_02_FULL_37_13</name>
    <dbReference type="NCBI Taxonomy" id="1801750"/>
    <lineage>
        <taxon>Bacteria</taxon>
        <taxon>Candidatus Nomuraibacteriota</taxon>
    </lineage>
</organism>
<dbReference type="Proteomes" id="UP000178374">
    <property type="component" value="Unassembled WGS sequence"/>
</dbReference>
<dbReference type="NCBIfam" id="TIGR00278">
    <property type="entry name" value="membrane protein insertion efficiency factor YidD"/>
    <property type="match status" value="1"/>
</dbReference>
<evidence type="ECO:0000256" key="1">
    <source>
        <dbReference type="HAMAP-Rule" id="MF_00386"/>
    </source>
</evidence>
<gene>
    <name evidence="2" type="ORF">A3B85_02240</name>
</gene>
<dbReference type="Pfam" id="PF01809">
    <property type="entry name" value="YidD"/>
    <property type="match status" value="1"/>
</dbReference>
<dbReference type="EMBL" id="MFUA01000011">
    <property type="protein sequence ID" value="OGI77367.1"/>
    <property type="molecule type" value="Genomic_DNA"/>
</dbReference>
<dbReference type="GO" id="GO:0005886">
    <property type="term" value="C:plasma membrane"/>
    <property type="evidence" value="ECO:0007669"/>
    <property type="project" value="UniProtKB-SubCell"/>
</dbReference>
<keyword evidence="1" id="KW-1003">Cell membrane</keyword>
<reference evidence="2 3" key="1">
    <citation type="journal article" date="2016" name="Nat. Commun.">
        <title>Thousands of microbial genomes shed light on interconnected biogeochemical processes in an aquifer system.</title>
        <authorList>
            <person name="Anantharaman K."/>
            <person name="Brown C.T."/>
            <person name="Hug L.A."/>
            <person name="Sharon I."/>
            <person name="Castelle C.J."/>
            <person name="Probst A.J."/>
            <person name="Thomas B.C."/>
            <person name="Singh A."/>
            <person name="Wilkins M.J."/>
            <person name="Karaoz U."/>
            <person name="Brodie E.L."/>
            <person name="Williams K.H."/>
            <person name="Hubbard S.S."/>
            <person name="Banfield J.F."/>
        </authorList>
    </citation>
    <scope>NUCLEOTIDE SEQUENCE [LARGE SCALE GENOMIC DNA]</scope>
</reference>
<dbReference type="PANTHER" id="PTHR33383">
    <property type="entry name" value="MEMBRANE PROTEIN INSERTION EFFICIENCY FACTOR-RELATED"/>
    <property type="match status" value="1"/>
</dbReference>
<evidence type="ECO:0000313" key="2">
    <source>
        <dbReference type="EMBL" id="OGI77367.1"/>
    </source>
</evidence>
<comment type="subcellular location">
    <subcellularLocation>
        <location evidence="1">Cell membrane</location>
        <topology evidence="1">Peripheral membrane protein</topology>
        <orientation evidence="1">Cytoplasmic side</orientation>
    </subcellularLocation>
</comment>
<dbReference type="STRING" id="1801750.A3B85_02240"/>
<proteinExistence type="inferred from homology"/>
<accession>A0A1F6W611</accession>
<dbReference type="HAMAP" id="MF_00386">
    <property type="entry name" value="UPF0161_YidD"/>
    <property type="match status" value="1"/>
</dbReference>
<comment type="function">
    <text evidence="1">Could be involved in insertion of integral membrane proteins into the membrane.</text>
</comment>
<evidence type="ECO:0000313" key="3">
    <source>
        <dbReference type="Proteomes" id="UP000178374"/>
    </source>
</evidence>
<dbReference type="SMART" id="SM01234">
    <property type="entry name" value="Haemolytic"/>
    <property type="match status" value="1"/>
</dbReference>
<keyword evidence="1" id="KW-0472">Membrane</keyword>
<sequence length="69" mass="8199">MKLKISFIKLINFYQKFLSPSNKCVFYPSCSEYAKQAMKKYGAFKGAYFGFLRILRCHPWQKNHIDPLN</sequence>
<comment type="caution">
    <text evidence="2">The sequence shown here is derived from an EMBL/GenBank/DDBJ whole genome shotgun (WGS) entry which is preliminary data.</text>
</comment>